<dbReference type="InterPro" id="IPR034543">
    <property type="entry name" value="LCL2"/>
</dbReference>
<evidence type="ECO:0000313" key="5">
    <source>
        <dbReference type="Proteomes" id="UP000094336"/>
    </source>
</evidence>
<evidence type="ECO:0000256" key="1">
    <source>
        <dbReference type="ARBA" id="ARBA00010545"/>
    </source>
</evidence>
<dbReference type="PANTHER" id="PTHR38425">
    <property type="entry name" value="LONG CHRONOLOGICAL LIFESPAN PROTEIN 2"/>
    <property type="match status" value="1"/>
</dbReference>
<dbReference type="RefSeq" id="XP_018984142.1">
    <property type="nucleotide sequence ID" value="XM_019131322.2"/>
</dbReference>
<keyword evidence="5" id="KW-1185">Reference proteome</keyword>
<dbReference type="OrthoDB" id="2234316at2759"/>
<comment type="similarity">
    <text evidence="1">Belongs to the LCL2 family.</text>
</comment>
<dbReference type="GeneID" id="30149175"/>
<accession>A0A1E3QMX3</accession>
<reference evidence="5" key="1">
    <citation type="submission" date="2016-05" db="EMBL/GenBank/DDBJ databases">
        <title>Comparative genomics of biotechnologically important yeasts.</title>
        <authorList>
            <consortium name="DOE Joint Genome Institute"/>
            <person name="Riley R."/>
            <person name="Haridas S."/>
            <person name="Wolfe K.H."/>
            <person name="Lopes M.R."/>
            <person name="Hittinger C.T."/>
            <person name="Goker M."/>
            <person name="Salamov A."/>
            <person name="Wisecaver J."/>
            <person name="Long T.M."/>
            <person name="Aerts A.L."/>
            <person name="Barry K."/>
            <person name="Choi C."/>
            <person name="Clum A."/>
            <person name="Coughlan A.Y."/>
            <person name="Deshpande S."/>
            <person name="Douglass A.P."/>
            <person name="Hanson S.J."/>
            <person name="Klenk H.-P."/>
            <person name="Labutti K."/>
            <person name="Lapidus A."/>
            <person name="Lindquist E."/>
            <person name="Lipzen A."/>
            <person name="Meier-Kolthoff J.P."/>
            <person name="Ohm R.A."/>
            <person name="Otillar R.P."/>
            <person name="Pangilinan J."/>
            <person name="Peng Y."/>
            <person name="Rokas A."/>
            <person name="Rosa C.A."/>
            <person name="Scheuner C."/>
            <person name="Sibirny A.A."/>
            <person name="Slot J.C."/>
            <person name="Stielow J.B."/>
            <person name="Sun H."/>
            <person name="Kurtzman C.P."/>
            <person name="Blackwell M."/>
            <person name="Grigoriev I.V."/>
            <person name="Jeffries T.W."/>
        </authorList>
    </citation>
    <scope>NUCLEOTIDE SEQUENCE [LARGE SCALE GENOMIC DNA]</scope>
    <source>
        <strain evidence="5">NRRL Y-12698</strain>
    </source>
</reference>
<sequence length="67" mass="7342">NDKCNEYLCPDTLVCVSGPAECPCPFPDSQLKCVLPGDANYVCISKPETAKEVRDCAWVMKAYEGLI</sequence>
<evidence type="ECO:0000313" key="4">
    <source>
        <dbReference type="EMBL" id="ODQ78814.1"/>
    </source>
</evidence>
<evidence type="ECO:0000256" key="3">
    <source>
        <dbReference type="ARBA" id="ARBA00022729"/>
    </source>
</evidence>
<protein>
    <recommendedName>
        <fullName evidence="2">Long chronological lifespan protein 2</fullName>
    </recommendedName>
</protein>
<dbReference type="CDD" id="cd23996">
    <property type="entry name" value="LCL2-like"/>
    <property type="match status" value="1"/>
</dbReference>
<keyword evidence="3" id="KW-0732">Signal</keyword>
<organism evidence="4 5">
    <name type="scientific">Babjeviella inositovora NRRL Y-12698</name>
    <dbReference type="NCBI Taxonomy" id="984486"/>
    <lineage>
        <taxon>Eukaryota</taxon>
        <taxon>Fungi</taxon>
        <taxon>Dikarya</taxon>
        <taxon>Ascomycota</taxon>
        <taxon>Saccharomycotina</taxon>
        <taxon>Pichiomycetes</taxon>
        <taxon>Serinales incertae sedis</taxon>
        <taxon>Babjeviella</taxon>
    </lineage>
</organism>
<dbReference type="Proteomes" id="UP000094336">
    <property type="component" value="Unassembled WGS sequence"/>
</dbReference>
<proteinExistence type="inferred from homology"/>
<feature type="non-terminal residue" evidence="4">
    <location>
        <position position="1"/>
    </location>
</feature>
<gene>
    <name evidence="4" type="ORF">BABINDRAFT_24089</name>
</gene>
<dbReference type="STRING" id="984486.A0A1E3QMX3"/>
<evidence type="ECO:0000256" key="2">
    <source>
        <dbReference type="ARBA" id="ARBA00018534"/>
    </source>
</evidence>
<name>A0A1E3QMX3_9ASCO</name>
<dbReference type="PANTHER" id="PTHR38425:SF1">
    <property type="entry name" value="LONG CHRONOLOGICAL LIFESPAN PROTEIN 2"/>
    <property type="match status" value="1"/>
</dbReference>
<dbReference type="EMBL" id="KV454434">
    <property type="protein sequence ID" value="ODQ78814.1"/>
    <property type="molecule type" value="Genomic_DNA"/>
</dbReference>
<dbReference type="AlphaFoldDB" id="A0A1E3QMX3"/>
<feature type="non-terminal residue" evidence="4">
    <location>
        <position position="67"/>
    </location>
</feature>
<dbReference type="GO" id="GO:0036503">
    <property type="term" value="P:ERAD pathway"/>
    <property type="evidence" value="ECO:0007669"/>
    <property type="project" value="TreeGrafter"/>
</dbReference>